<organism evidence="1 2">
    <name type="scientific">Methylorubrum extorquens (strain DSM 6343 / CIP 106787 / DM4)</name>
    <name type="common">Methylobacterium extorquens</name>
    <dbReference type="NCBI Taxonomy" id="661410"/>
    <lineage>
        <taxon>Bacteria</taxon>
        <taxon>Pseudomonadati</taxon>
        <taxon>Pseudomonadota</taxon>
        <taxon>Alphaproteobacteria</taxon>
        <taxon>Hyphomicrobiales</taxon>
        <taxon>Methylobacteriaceae</taxon>
        <taxon>Methylorubrum</taxon>
    </lineage>
</organism>
<name>C7C868_METED</name>
<dbReference type="GO" id="GO:0050308">
    <property type="term" value="F:sugar-phosphatase activity"/>
    <property type="evidence" value="ECO:0007669"/>
    <property type="project" value="TreeGrafter"/>
</dbReference>
<proteinExistence type="predicted"/>
<dbReference type="InterPro" id="IPR023198">
    <property type="entry name" value="PGP-like_dom2"/>
</dbReference>
<dbReference type="SUPFAM" id="SSF56784">
    <property type="entry name" value="HAD-like"/>
    <property type="match status" value="1"/>
</dbReference>
<dbReference type="InterPro" id="IPR023214">
    <property type="entry name" value="HAD_sf"/>
</dbReference>
<dbReference type="NCBIfam" id="TIGR01509">
    <property type="entry name" value="HAD-SF-IA-v3"/>
    <property type="match status" value="1"/>
</dbReference>
<dbReference type="AlphaFoldDB" id="C7C868"/>
<dbReference type="InterPro" id="IPR051806">
    <property type="entry name" value="HAD-like_SPP"/>
</dbReference>
<dbReference type="SFLD" id="SFLDS00003">
    <property type="entry name" value="Haloacid_Dehalogenase"/>
    <property type="match status" value="1"/>
</dbReference>
<dbReference type="InterPro" id="IPR036412">
    <property type="entry name" value="HAD-like_sf"/>
</dbReference>
<dbReference type="HOGENOM" id="CLU_045011_13_3_5"/>
<dbReference type="PANTHER" id="PTHR43481:SF4">
    <property type="entry name" value="GLYCEROL-1-PHOSPHATE PHOSPHOHYDROLASE 1-RELATED"/>
    <property type="match status" value="1"/>
</dbReference>
<gene>
    <name evidence="1" type="ORF">METD_I0333</name>
</gene>
<dbReference type="InterPro" id="IPR006439">
    <property type="entry name" value="HAD-SF_hydro_IA"/>
</dbReference>
<dbReference type="EMBL" id="FP103042">
    <property type="protein sequence ID" value="CAX21998.1"/>
    <property type="molecule type" value="Genomic_DNA"/>
</dbReference>
<accession>C7C868</accession>
<reference evidence="2" key="1">
    <citation type="journal article" date="2009" name="PLoS ONE">
        <title>Methylobacterium genome sequences: a reference blueprint to investigate microbial metabolism of C1 compounds from natural and industrial sources.</title>
        <authorList>
            <person name="Vuilleumier S."/>
            <person name="Chistoserdova L."/>
            <person name="Lee M.-C."/>
            <person name="Bringel F."/>
            <person name="Lajus A."/>
            <person name="Zhou Y."/>
            <person name="Gourion B."/>
            <person name="Barbe V."/>
            <person name="Chang J."/>
            <person name="Cruveiller S."/>
            <person name="Dossat C."/>
            <person name="Gillett W."/>
            <person name="Gruffaz C."/>
            <person name="Haugen E."/>
            <person name="Hourcade E."/>
            <person name="Levy R."/>
            <person name="Mangenot S."/>
            <person name="Muller E."/>
            <person name="Nadalig T."/>
            <person name="Pagni M."/>
            <person name="Penny C."/>
            <person name="Peyraud R."/>
            <person name="Robinson D.G."/>
            <person name="Roche D."/>
            <person name="Rouy Z."/>
            <person name="Saenampechek C."/>
            <person name="Salvignol G."/>
            <person name="Vallenet D."/>
            <person name="Wu Z."/>
            <person name="Marx C.J."/>
            <person name="Vorholt J.A."/>
            <person name="Olson M.V."/>
            <person name="Kaul R."/>
            <person name="Weissenbach J."/>
            <person name="Medigue C."/>
            <person name="Lidstrom M.E."/>
        </authorList>
    </citation>
    <scope>NUCLEOTIDE SEQUENCE [LARGE SCALE GENOMIC DNA]</scope>
    <source>
        <strain evidence="2">DSM 6343 / CIP 106787 / DM4</strain>
    </source>
</reference>
<keyword evidence="1" id="KW-0378">Hydrolase</keyword>
<dbReference type="Pfam" id="PF00702">
    <property type="entry name" value="Hydrolase"/>
    <property type="match status" value="1"/>
</dbReference>
<dbReference type="Gene3D" id="3.40.50.1000">
    <property type="entry name" value="HAD superfamily/HAD-like"/>
    <property type="match status" value="1"/>
</dbReference>
<evidence type="ECO:0000313" key="2">
    <source>
        <dbReference type="Proteomes" id="UP000008070"/>
    </source>
</evidence>
<evidence type="ECO:0000313" key="1">
    <source>
        <dbReference type="EMBL" id="CAX21998.1"/>
    </source>
</evidence>
<dbReference type="Gene3D" id="1.10.150.240">
    <property type="entry name" value="Putative phosphatase, domain 2"/>
    <property type="match status" value="1"/>
</dbReference>
<dbReference type="KEGG" id="mdi:METDI0333"/>
<dbReference type="Proteomes" id="UP000008070">
    <property type="component" value="Chromosome"/>
</dbReference>
<sequence>MRPNVCSRRRESDGMTRPPITCRLRTPAFIFDVDGVLLASPHERAWREALAGFADPLLFTTALYQAQVAGRARLDGARAALAALGLADAGNRAPAYAAAKQRCLERIVATEGVTAFPDALRFVRALADRDWSLAAASSSKNAEAMMRAVPLNAGRTLLDAFAARVCGRALRHSKPNPEIFLLAAAELRAAPAYCFVAEDAPVGIRAARAGGMTAIGIARLGDANGLRAAGADRVVTSFDEIRVGDLTPPHSSGDAT</sequence>
<dbReference type="SFLD" id="SFLDG01129">
    <property type="entry name" value="C1.5:_HAD__Beta-PGM__Phosphata"/>
    <property type="match status" value="1"/>
</dbReference>
<dbReference type="PANTHER" id="PTHR43481">
    <property type="entry name" value="FRUCTOSE-1-PHOSPHATE PHOSPHATASE"/>
    <property type="match status" value="1"/>
</dbReference>
<protein>
    <submittedName>
        <fullName evidence="1">Haloacid dehalogenase-like hydrolase</fullName>
    </submittedName>
</protein>